<keyword evidence="2" id="KW-1185">Reference proteome</keyword>
<protein>
    <submittedName>
        <fullName evidence="3">Uncharacterized protein</fullName>
    </submittedName>
</protein>
<name>A0A0K0F881_STRVS</name>
<dbReference type="PANTHER" id="PTHR21393:SF0">
    <property type="entry name" value="SMALL RIBOSOMAL SUBUNIT PROTEIN MS27"/>
    <property type="match status" value="1"/>
</dbReference>
<dbReference type="AlphaFoldDB" id="A0A0K0F881"/>
<dbReference type="WBParaSite" id="SVE_0503000.1">
    <property type="protein sequence ID" value="SVE_0503000.1"/>
    <property type="gene ID" value="SVE_0503000"/>
</dbReference>
<dbReference type="InterPro" id="IPR034913">
    <property type="entry name" value="mS27/PTCD2"/>
</dbReference>
<evidence type="ECO:0000256" key="1">
    <source>
        <dbReference type="ARBA" id="ARBA00004173"/>
    </source>
</evidence>
<organism evidence="2 3">
    <name type="scientific">Strongyloides venezuelensis</name>
    <name type="common">Threadworm</name>
    <dbReference type="NCBI Taxonomy" id="75913"/>
    <lineage>
        <taxon>Eukaryota</taxon>
        <taxon>Metazoa</taxon>
        <taxon>Ecdysozoa</taxon>
        <taxon>Nematoda</taxon>
        <taxon>Chromadorea</taxon>
        <taxon>Rhabditida</taxon>
        <taxon>Tylenchina</taxon>
        <taxon>Panagrolaimomorpha</taxon>
        <taxon>Strongyloidoidea</taxon>
        <taxon>Strongyloididae</taxon>
        <taxon>Strongyloides</taxon>
    </lineage>
</organism>
<reference evidence="2" key="1">
    <citation type="submission" date="2014-07" db="EMBL/GenBank/DDBJ databases">
        <authorList>
            <person name="Martin A.A"/>
            <person name="De Silva N."/>
        </authorList>
    </citation>
    <scope>NUCLEOTIDE SEQUENCE</scope>
</reference>
<evidence type="ECO:0000313" key="2">
    <source>
        <dbReference type="Proteomes" id="UP000035680"/>
    </source>
</evidence>
<evidence type="ECO:0000313" key="3">
    <source>
        <dbReference type="WBParaSite" id="SVE_0503000.1"/>
    </source>
</evidence>
<reference evidence="3" key="2">
    <citation type="submission" date="2015-08" db="UniProtKB">
        <authorList>
            <consortium name="WormBaseParasite"/>
        </authorList>
    </citation>
    <scope>IDENTIFICATION</scope>
</reference>
<dbReference type="PANTHER" id="PTHR21393">
    <property type="entry name" value="MITOCHONDRIAL 28S RIBOSOMAL PROTEIN S27"/>
    <property type="match status" value="1"/>
</dbReference>
<proteinExistence type="predicted"/>
<dbReference type="InterPro" id="IPR019266">
    <property type="entry name" value="Ribosomal_mS27"/>
</dbReference>
<dbReference type="Proteomes" id="UP000035680">
    <property type="component" value="Unassembled WGS sequence"/>
</dbReference>
<comment type="subcellular location">
    <subcellularLocation>
        <location evidence="1">Mitochondrion</location>
    </subcellularLocation>
</comment>
<accession>A0A0K0F881</accession>
<dbReference type="STRING" id="75913.A0A0K0F881"/>
<sequence>MLRKFTISLARFSTRNLSYSNVKKAILTSEFSLNKEWFDRHNDMKKLSLGGEYEWIATVQKKFIGGGKASAVDVDAAACGAEEKDQINDILDLIYKLRHTDNASDFLPSTEYATLRLLLKHDAIPEFFKVLNDPINYGIFPNEHMACLAMDYFISRDDFSSAARIASIVMQQEMFDSMLLNHLSVFSLMKFIELPTAERKMDENLLVVKEPFEEDDESPTFRYPYLKNKWNDNHFDIEDCGLLVSKSLKLFVDIIDYEDIKLKKSLELLSIVIGNKYKELLQFLENNEISFFKGSALSILEKICNERLERLGEENEDEKKLLIEIISKIVDSFSGNNLLSDDIMKEFKKIQKEEENKLINIQKVEFNLWNSHRENLLKIQAEKLKLQFRLQEINKTRDELKSKKEVLFFFENRTTWELQAAEKTMLFEKMNISSK</sequence>
<dbReference type="GO" id="GO:0005739">
    <property type="term" value="C:mitochondrion"/>
    <property type="evidence" value="ECO:0007669"/>
    <property type="project" value="UniProtKB-SubCell"/>
</dbReference>
<dbReference type="Pfam" id="PF10037">
    <property type="entry name" value="MRP-S27"/>
    <property type="match status" value="1"/>
</dbReference>